<dbReference type="InterPro" id="IPR034746">
    <property type="entry name" value="POTRA"/>
</dbReference>
<gene>
    <name evidence="10" type="ORF">P8V03_00475</name>
</gene>
<evidence type="ECO:0000256" key="6">
    <source>
        <dbReference type="ARBA" id="ARBA00023136"/>
    </source>
</evidence>
<dbReference type="EMBL" id="JARUJP010000001">
    <property type="protein sequence ID" value="MDW8799624.1"/>
    <property type="molecule type" value="Genomic_DNA"/>
</dbReference>
<evidence type="ECO:0000256" key="7">
    <source>
        <dbReference type="ARBA" id="ARBA00023306"/>
    </source>
</evidence>
<reference evidence="10 11" key="1">
    <citation type="submission" date="2023-04" db="EMBL/GenBank/DDBJ databases">
        <title>Clostridium tannerae sp. nov., isolated from the fecal material of an alpaca.</title>
        <authorList>
            <person name="Miller S."/>
            <person name="Hendry M."/>
            <person name="King J."/>
            <person name="Sankaranarayanan K."/>
            <person name="Lawson P.A."/>
        </authorList>
    </citation>
    <scope>NUCLEOTIDE SEQUENCE [LARGE SCALE GENOMIC DNA]</scope>
    <source>
        <strain evidence="10 11">A1-XYC3</strain>
    </source>
</reference>
<evidence type="ECO:0000256" key="1">
    <source>
        <dbReference type="ARBA" id="ARBA00004370"/>
    </source>
</evidence>
<evidence type="ECO:0000256" key="3">
    <source>
        <dbReference type="ARBA" id="ARBA00022618"/>
    </source>
</evidence>
<dbReference type="PANTHER" id="PTHR37820:SF1">
    <property type="entry name" value="CELL DIVISION PROTEIN FTSQ"/>
    <property type="match status" value="1"/>
</dbReference>
<accession>A0ABU4JNA7</accession>
<keyword evidence="4 8" id="KW-0812">Transmembrane</keyword>
<evidence type="ECO:0000256" key="8">
    <source>
        <dbReference type="SAM" id="Phobius"/>
    </source>
</evidence>
<organism evidence="10 11">
    <name type="scientific">Clostridium tanneri</name>
    <dbReference type="NCBI Taxonomy" id="3037988"/>
    <lineage>
        <taxon>Bacteria</taxon>
        <taxon>Bacillati</taxon>
        <taxon>Bacillota</taxon>
        <taxon>Clostridia</taxon>
        <taxon>Eubacteriales</taxon>
        <taxon>Clostridiaceae</taxon>
        <taxon>Clostridium</taxon>
    </lineage>
</organism>
<evidence type="ECO:0000313" key="10">
    <source>
        <dbReference type="EMBL" id="MDW8799624.1"/>
    </source>
</evidence>
<keyword evidence="5 8" id="KW-1133">Transmembrane helix</keyword>
<dbReference type="InterPro" id="IPR005548">
    <property type="entry name" value="Cell_div_FtsQ/DivIB_C"/>
</dbReference>
<dbReference type="InterPro" id="IPR050487">
    <property type="entry name" value="FtsQ_DivIB"/>
</dbReference>
<evidence type="ECO:0000256" key="5">
    <source>
        <dbReference type="ARBA" id="ARBA00022989"/>
    </source>
</evidence>
<feature type="domain" description="POTRA" evidence="9">
    <location>
        <begin position="46"/>
        <end position="114"/>
    </location>
</feature>
<dbReference type="PROSITE" id="PS51779">
    <property type="entry name" value="POTRA"/>
    <property type="match status" value="1"/>
</dbReference>
<keyword evidence="7" id="KW-0131">Cell cycle</keyword>
<sequence length="255" mass="29197">MGQVIKKTDNELILQRRKKIRIKRAILLFMLMTSLFVTLCLKLPYFNIKTIKVSGNKNIPQKEIISLSKVTLDNNIFYINLKYIESNILSNPYIASIKIERKLPSTIQIIVKEREAVFYNNKNNKYFVIDKDGVLLQQRADVKEMKLIKLDGIDYEKTDIGKVSEDKDKRKIDVVRNIGNVIQNNKITSITSVDVSNSVDIKLYSGNILIKIGSPDNIDKKLNKAVNILARKELQGAKGYIDVSFDGNPVFFIEK</sequence>
<protein>
    <submittedName>
        <fullName evidence="10">FtsQ-type POTRA domain-containing protein</fullName>
    </submittedName>
</protein>
<dbReference type="Gene3D" id="3.10.20.310">
    <property type="entry name" value="membrane protein fhac"/>
    <property type="match status" value="1"/>
</dbReference>
<proteinExistence type="predicted"/>
<dbReference type="Pfam" id="PF03799">
    <property type="entry name" value="FtsQ_DivIB_C"/>
    <property type="match status" value="1"/>
</dbReference>
<evidence type="ECO:0000259" key="9">
    <source>
        <dbReference type="PROSITE" id="PS51779"/>
    </source>
</evidence>
<evidence type="ECO:0000313" key="11">
    <source>
        <dbReference type="Proteomes" id="UP001281656"/>
    </source>
</evidence>
<evidence type="ECO:0000256" key="4">
    <source>
        <dbReference type="ARBA" id="ARBA00022692"/>
    </source>
</evidence>
<evidence type="ECO:0000256" key="2">
    <source>
        <dbReference type="ARBA" id="ARBA00022475"/>
    </source>
</evidence>
<keyword evidence="11" id="KW-1185">Reference proteome</keyword>
<dbReference type="PANTHER" id="PTHR37820">
    <property type="entry name" value="CELL DIVISION PROTEIN DIVIB"/>
    <property type="match status" value="1"/>
</dbReference>
<comment type="caution">
    <text evidence="10">The sequence shown here is derived from an EMBL/GenBank/DDBJ whole genome shotgun (WGS) entry which is preliminary data.</text>
</comment>
<dbReference type="RefSeq" id="WP_318796324.1">
    <property type="nucleotide sequence ID" value="NZ_JARUJP010000001.1"/>
</dbReference>
<keyword evidence="6 8" id="KW-0472">Membrane</keyword>
<dbReference type="Proteomes" id="UP001281656">
    <property type="component" value="Unassembled WGS sequence"/>
</dbReference>
<comment type="subcellular location">
    <subcellularLocation>
        <location evidence="1">Membrane</location>
    </subcellularLocation>
</comment>
<keyword evidence="3" id="KW-0132">Cell division</keyword>
<keyword evidence="2" id="KW-1003">Cell membrane</keyword>
<dbReference type="Pfam" id="PF08478">
    <property type="entry name" value="POTRA_1"/>
    <property type="match status" value="1"/>
</dbReference>
<feature type="transmembrane region" description="Helical" evidence="8">
    <location>
        <begin position="25"/>
        <end position="46"/>
    </location>
</feature>
<name>A0ABU4JNA7_9CLOT</name>
<dbReference type="InterPro" id="IPR013685">
    <property type="entry name" value="POTRA_FtsQ_type"/>
</dbReference>